<comment type="caution">
    <text evidence="4">The sequence shown here is derived from an EMBL/GenBank/DDBJ whole genome shotgun (WGS) entry which is preliminary data.</text>
</comment>
<evidence type="ECO:0000259" key="2">
    <source>
        <dbReference type="Pfam" id="PF05378"/>
    </source>
</evidence>
<gene>
    <name evidence="4" type="ORF">HHL11_18320</name>
</gene>
<dbReference type="Pfam" id="PF05378">
    <property type="entry name" value="Hydant_A_N"/>
    <property type="match status" value="1"/>
</dbReference>
<dbReference type="Pfam" id="PF01968">
    <property type="entry name" value="Hydantoinase_A"/>
    <property type="match status" value="1"/>
</dbReference>
<sequence length="678" mass="72734">MSKLLGIDVGGTFTDLFLLDEATGEVRISKASTTPGDQATGLFNAMAAIDVQAADINLFIHGTTIATNALIERKGAACGMITTRGFRDVLELGRRDRPHLYGMTGLQDPLIPRWLRLEVLERMGPDGAVIEPLDEAAVLQAARVLRARGAEAIVVCFLHSYANPAHERRARDLLREAEPDCIVNLSSDLLPQIYELERFSTAAIHTYLQPLVSRYVDALRQRLSAAGYRQDVLFVQSSGGVMSSATARQRPANLALSGPAAGVMAASYVAEVAGFENVISADMGGTSFDVCLIPKGRPRTSDQTELGFRMPLRAAMIDIHTIGAGGGSIARVDRGGILQVGPESAGAMPGPAAYGRGGVQPTVTDANLVIGHIGESFAFGGQGGMKLDRQAAESAIRSRVAEPLGLAVEEAARAIVRLANHGMAGRIRAVSIERGYDPREFALVAYGGAGPMHAAALMKDVGIGRCVIPYYPGVLCALGSAAADVRQDIARTVMRDLDTLDFPAFAKTVDEMVQEGARLIQGEGVPVDRVDVLLAADMGYEGQRHDIRVNLPAALSRESVRQAFEQAYQLEYRQILPRIGIRLTALRVMVLGVRPRLNIAGWFKQRGRGIQAPPATRPLYVEGEWRTAEVHQRDDLGVGAEVFGPAIIEQRDSTVVVDAGTAARVDAHGNLVLEMRSR</sequence>
<feature type="domain" description="Hydantoinase A/oxoprolinase" evidence="1">
    <location>
        <begin position="198"/>
        <end position="488"/>
    </location>
</feature>
<dbReference type="EMBL" id="JABBFX010000001">
    <property type="protein sequence ID" value="NML45710.1"/>
    <property type="molecule type" value="Genomic_DNA"/>
</dbReference>
<dbReference type="PANTHER" id="PTHR11365">
    <property type="entry name" value="5-OXOPROLINASE RELATED"/>
    <property type="match status" value="1"/>
</dbReference>
<name>A0A848H8I7_9BURK</name>
<evidence type="ECO:0000259" key="3">
    <source>
        <dbReference type="Pfam" id="PF19278"/>
    </source>
</evidence>
<keyword evidence="5" id="KW-1185">Reference proteome</keyword>
<evidence type="ECO:0000313" key="4">
    <source>
        <dbReference type="EMBL" id="NML45710.1"/>
    </source>
</evidence>
<dbReference type="RefSeq" id="WP_169419784.1">
    <property type="nucleotide sequence ID" value="NZ_JABBFX010000001.1"/>
</dbReference>
<feature type="domain" description="Hydantoinase/oxoprolinase N-terminal" evidence="2">
    <location>
        <begin position="5"/>
        <end position="176"/>
    </location>
</feature>
<organism evidence="4 5">
    <name type="scientific">Ramlibacter agri</name>
    <dbReference type="NCBI Taxonomy" id="2728837"/>
    <lineage>
        <taxon>Bacteria</taxon>
        <taxon>Pseudomonadati</taxon>
        <taxon>Pseudomonadota</taxon>
        <taxon>Betaproteobacteria</taxon>
        <taxon>Burkholderiales</taxon>
        <taxon>Comamonadaceae</taxon>
        <taxon>Ramlibacter</taxon>
    </lineage>
</organism>
<dbReference type="GO" id="GO:0017168">
    <property type="term" value="F:5-oxoprolinase (ATP-hydrolyzing) activity"/>
    <property type="evidence" value="ECO:0007669"/>
    <property type="project" value="TreeGrafter"/>
</dbReference>
<dbReference type="Pfam" id="PF19278">
    <property type="entry name" value="Hydant_A_C"/>
    <property type="match status" value="1"/>
</dbReference>
<protein>
    <submittedName>
        <fullName evidence="4">Hydantoinase/oxoprolinase family protein</fullName>
    </submittedName>
</protein>
<proteinExistence type="predicted"/>
<dbReference type="PANTHER" id="PTHR11365:SF23">
    <property type="entry name" value="HYPOTHETICAL 5-OXOPROLINASE (EUROFUNG)-RELATED"/>
    <property type="match status" value="1"/>
</dbReference>
<dbReference type="GO" id="GO:0006749">
    <property type="term" value="P:glutathione metabolic process"/>
    <property type="evidence" value="ECO:0007669"/>
    <property type="project" value="TreeGrafter"/>
</dbReference>
<dbReference type="InterPro" id="IPR002821">
    <property type="entry name" value="Hydantoinase_A"/>
</dbReference>
<dbReference type="AlphaFoldDB" id="A0A848H8I7"/>
<evidence type="ECO:0000259" key="1">
    <source>
        <dbReference type="Pfam" id="PF01968"/>
    </source>
</evidence>
<feature type="domain" description="Acetophenone carboxylase-like C-terminal" evidence="3">
    <location>
        <begin position="509"/>
        <end position="669"/>
    </location>
</feature>
<dbReference type="Proteomes" id="UP000541185">
    <property type="component" value="Unassembled WGS sequence"/>
</dbReference>
<reference evidence="4 5" key="1">
    <citation type="submission" date="2020-04" db="EMBL/GenBank/DDBJ databases">
        <title>Ramlibacter sp. G-1-2-2 isolated from soil.</title>
        <authorList>
            <person name="Dahal R.H."/>
        </authorList>
    </citation>
    <scope>NUCLEOTIDE SEQUENCE [LARGE SCALE GENOMIC DNA]</scope>
    <source>
        <strain evidence="4 5">G-1-2-2</strain>
    </source>
</reference>
<evidence type="ECO:0000313" key="5">
    <source>
        <dbReference type="Proteomes" id="UP000541185"/>
    </source>
</evidence>
<accession>A0A848H8I7</accession>
<dbReference type="GO" id="GO:0005829">
    <property type="term" value="C:cytosol"/>
    <property type="evidence" value="ECO:0007669"/>
    <property type="project" value="TreeGrafter"/>
</dbReference>
<dbReference type="InterPro" id="IPR008040">
    <property type="entry name" value="Hydant_A_N"/>
</dbReference>
<dbReference type="InterPro" id="IPR049517">
    <property type="entry name" value="ACX-like_C"/>
</dbReference>
<dbReference type="InterPro" id="IPR045079">
    <property type="entry name" value="Oxoprolinase-like"/>
</dbReference>